<evidence type="ECO:0000313" key="5">
    <source>
        <dbReference type="Proteomes" id="UP000500938"/>
    </source>
</evidence>
<evidence type="ECO:0000256" key="1">
    <source>
        <dbReference type="SAM" id="MobiDB-lite"/>
    </source>
</evidence>
<reference evidence="4 5" key="1">
    <citation type="submission" date="2020-05" db="EMBL/GenBank/DDBJ databases">
        <title>Complete genome sequence of Gemmatimonas greenlandica TET16.</title>
        <authorList>
            <person name="Zeng Y."/>
        </authorList>
    </citation>
    <scope>NUCLEOTIDE SEQUENCE [LARGE SCALE GENOMIC DNA]</scope>
    <source>
        <strain evidence="4 5">TET16</strain>
    </source>
</reference>
<dbReference type="EMBL" id="CP053085">
    <property type="protein sequence ID" value="QJR35311.1"/>
    <property type="molecule type" value="Genomic_DNA"/>
</dbReference>
<gene>
    <name evidence="4" type="ORF">HKW67_07235</name>
</gene>
<accession>A0A6M4ISU0</accession>
<evidence type="ECO:0000313" key="4">
    <source>
        <dbReference type="EMBL" id="QJR35311.1"/>
    </source>
</evidence>
<feature type="region of interest" description="Disordered" evidence="1">
    <location>
        <begin position="316"/>
        <end position="337"/>
    </location>
</feature>
<organism evidence="4 5">
    <name type="scientific">Gemmatimonas groenlandica</name>
    <dbReference type="NCBI Taxonomy" id="2732249"/>
    <lineage>
        <taxon>Bacteria</taxon>
        <taxon>Pseudomonadati</taxon>
        <taxon>Gemmatimonadota</taxon>
        <taxon>Gemmatimonadia</taxon>
        <taxon>Gemmatimonadales</taxon>
        <taxon>Gemmatimonadaceae</taxon>
        <taxon>Gemmatimonas</taxon>
    </lineage>
</organism>
<name>A0A6M4ISU0_9BACT</name>
<feature type="transmembrane region" description="Helical" evidence="2">
    <location>
        <begin position="248"/>
        <end position="273"/>
    </location>
</feature>
<sequence>MSALTFALASGRALSAQTPNAPGVRLDAGRFTVVAEARDARLARTLLTSAQANDSFPGLPRPTSHVLIAVAPNAARFRQWVGPHAPEWGAAIAIPDEQRLVMQGGRAGSDAGDPVVVLRHELAHLALHERMGRLPPRWFDEGYASVAAGEWTRDEAFETSLTMVWRTLPSLDRLEEGFFAGASEATWSYAMAYRVVSELQALDPVNGLANFFSYWKSTGSMEKGIRQAYGMTGEQFEKHWKTRTRSRYGALSLVTNVSAVFGLFGLILLPLYVSKRRRDRRKLEAMRAQDLAQEQAARASALQALLDAGVEPALEPGSDLDDAVGRAAGPTGVSGVS</sequence>
<evidence type="ECO:0000256" key="2">
    <source>
        <dbReference type="SAM" id="Phobius"/>
    </source>
</evidence>
<dbReference type="KEGG" id="ggr:HKW67_07235"/>
<dbReference type="RefSeq" id="WP_171224740.1">
    <property type="nucleotide sequence ID" value="NZ_CP053085.1"/>
</dbReference>
<dbReference type="Pfam" id="PF13485">
    <property type="entry name" value="Peptidase_MA_2"/>
    <property type="match status" value="1"/>
</dbReference>
<dbReference type="InterPro" id="IPR039568">
    <property type="entry name" value="Peptidase_MA-like_dom"/>
</dbReference>
<evidence type="ECO:0000259" key="3">
    <source>
        <dbReference type="Pfam" id="PF13485"/>
    </source>
</evidence>
<feature type="domain" description="Peptidase MA-like" evidence="3">
    <location>
        <begin position="85"/>
        <end position="242"/>
    </location>
</feature>
<keyword evidence="2" id="KW-0472">Membrane</keyword>
<dbReference type="AlphaFoldDB" id="A0A6M4ISU0"/>
<dbReference type="Proteomes" id="UP000500938">
    <property type="component" value="Chromosome"/>
</dbReference>
<keyword evidence="2" id="KW-0812">Transmembrane</keyword>
<proteinExistence type="predicted"/>
<keyword evidence="2" id="KW-1133">Transmembrane helix</keyword>
<protein>
    <recommendedName>
        <fullName evidence="3">Peptidase MA-like domain-containing protein</fullName>
    </recommendedName>
</protein>
<keyword evidence="5" id="KW-1185">Reference proteome</keyword>